<comment type="similarity">
    <text evidence="17">Belongs to the protein kinase superfamily. Ser/Thr protein kinase family.</text>
</comment>
<gene>
    <name evidence="23" type="ORF">RJ640_006305</name>
</gene>
<dbReference type="GO" id="GO:0016020">
    <property type="term" value="C:membrane"/>
    <property type="evidence" value="ECO:0007669"/>
    <property type="project" value="UniProtKB-SubCell"/>
</dbReference>
<evidence type="ECO:0000256" key="4">
    <source>
        <dbReference type="ARBA" id="ARBA00022679"/>
    </source>
</evidence>
<feature type="chain" id="PRO_5041707202" description="Receptor-like serine/threonine-protein kinase" evidence="19">
    <location>
        <begin position="23"/>
        <end position="786"/>
    </location>
</feature>
<keyword evidence="12" id="KW-1015">Disulfide bond</keyword>
<evidence type="ECO:0000256" key="8">
    <source>
        <dbReference type="ARBA" id="ARBA00022777"/>
    </source>
</evidence>
<dbReference type="PANTHER" id="PTHR32444:SF183">
    <property type="entry name" value="APPLE DOMAIN-CONTAINING PROTEIN"/>
    <property type="match status" value="1"/>
</dbReference>
<dbReference type="PROSITE" id="PS00108">
    <property type="entry name" value="PROTEIN_KINASE_ST"/>
    <property type="match status" value="1"/>
</dbReference>
<organism evidence="23 24">
    <name type="scientific">Escallonia rubra</name>
    <dbReference type="NCBI Taxonomy" id="112253"/>
    <lineage>
        <taxon>Eukaryota</taxon>
        <taxon>Viridiplantae</taxon>
        <taxon>Streptophyta</taxon>
        <taxon>Embryophyta</taxon>
        <taxon>Tracheophyta</taxon>
        <taxon>Spermatophyta</taxon>
        <taxon>Magnoliopsida</taxon>
        <taxon>eudicotyledons</taxon>
        <taxon>Gunneridae</taxon>
        <taxon>Pentapetalae</taxon>
        <taxon>asterids</taxon>
        <taxon>campanulids</taxon>
        <taxon>Escalloniales</taxon>
        <taxon>Escalloniaceae</taxon>
        <taxon>Escallonia</taxon>
    </lineage>
</organism>
<evidence type="ECO:0000256" key="1">
    <source>
        <dbReference type="ARBA" id="ARBA00004479"/>
    </source>
</evidence>
<keyword evidence="2 17" id="KW-0723">Serine/threonine-protein kinase</keyword>
<comment type="catalytic activity">
    <reaction evidence="15 17">
        <text>L-threonyl-[protein] + ATP = O-phospho-L-threonyl-[protein] + ADP + H(+)</text>
        <dbReference type="Rhea" id="RHEA:46608"/>
        <dbReference type="Rhea" id="RHEA-COMP:11060"/>
        <dbReference type="Rhea" id="RHEA-COMP:11605"/>
        <dbReference type="ChEBI" id="CHEBI:15378"/>
        <dbReference type="ChEBI" id="CHEBI:30013"/>
        <dbReference type="ChEBI" id="CHEBI:30616"/>
        <dbReference type="ChEBI" id="CHEBI:61977"/>
        <dbReference type="ChEBI" id="CHEBI:456216"/>
        <dbReference type="EC" id="2.7.11.1"/>
    </reaction>
</comment>
<evidence type="ECO:0000256" key="17">
    <source>
        <dbReference type="PIRNR" id="PIRNR000641"/>
    </source>
</evidence>
<evidence type="ECO:0000256" key="18">
    <source>
        <dbReference type="SAM" id="Phobius"/>
    </source>
</evidence>
<dbReference type="InterPro" id="IPR003609">
    <property type="entry name" value="Pan_app"/>
</dbReference>
<keyword evidence="13" id="KW-0675">Receptor</keyword>
<feature type="domain" description="Apple" evidence="22">
    <location>
        <begin position="342"/>
        <end position="423"/>
    </location>
</feature>
<evidence type="ECO:0000259" key="22">
    <source>
        <dbReference type="PROSITE" id="PS50948"/>
    </source>
</evidence>
<dbReference type="GO" id="GO:0048544">
    <property type="term" value="P:recognition of pollen"/>
    <property type="evidence" value="ECO:0007669"/>
    <property type="project" value="InterPro"/>
</dbReference>
<keyword evidence="4 17" id="KW-0808">Transferase</keyword>
<keyword evidence="9 17" id="KW-0067">ATP-binding</keyword>
<reference evidence="23" key="1">
    <citation type="submission" date="2022-12" db="EMBL/GenBank/DDBJ databases">
        <title>Draft genome assemblies for two species of Escallonia (Escalloniales).</title>
        <authorList>
            <person name="Chanderbali A."/>
            <person name="Dervinis C."/>
            <person name="Anghel I."/>
            <person name="Soltis D."/>
            <person name="Soltis P."/>
            <person name="Zapata F."/>
        </authorList>
    </citation>
    <scope>NUCLEOTIDE SEQUENCE</scope>
    <source>
        <strain evidence="23">UCBG92.1500</strain>
        <tissue evidence="23">Leaf</tissue>
    </source>
</reference>
<evidence type="ECO:0000256" key="3">
    <source>
        <dbReference type="ARBA" id="ARBA00022553"/>
    </source>
</evidence>
<keyword evidence="24" id="KW-1185">Reference proteome</keyword>
<dbReference type="Gene3D" id="3.30.200.20">
    <property type="entry name" value="Phosphorylase Kinase, domain 1"/>
    <property type="match status" value="1"/>
</dbReference>
<keyword evidence="7 17" id="KW-0547">Nucleotide-binding</keyword>
<dbReference type="InterPro" id="IPR008271">
    <property type="entry name" value="Ser/Thr_kinase_AS"/>
</dbReference>
<keyword evidence="6 19" id="KW-0732">Signal</keyword>
<dbReference type="Pfam" id="PF11883">
    <property type="entry name" value="DUF3403"/>
    <property type="match status" value="1"/>
</dbReference>
<evidence type="ECO:0000313" key="23">
    <source>
        <dbReference type="EMBL" id="KAK2977813.1"/>
    </source>
</evidence>
<dbReference type="SMART" id="SM00473">
    <property type="entry name" value="PAN_AP"/>
    <property type="match status" value="1"/>
</dbReference>
<dbReference type="InterPro" id="IPR024171">
    <property type="entry name" value="SRK-like_kinase"/>
</dbReference>
<dbReference type="EC" id="2.7.11.1" evidence="17"/>
<dbReference type="Gene3D" id="2.90.10.10">
    <property type="entry name" value="Bulb-type lectin domain"/>
    <property type="match status" value="1"/>
</dbReference>
<dbReference type="Proteomes" id="UP001187471">
    <property type="component" value="Unassembled WGS sequence"/>
</dbReference>
<dbReference type="InterPro" id="IPR036426">
    <property type="entry name" value="Bulb-type_lectin_dom_sf"/>
</dbReference>
<dbReference type="PIRSF" id="PIRSF000641">
    <property type="entry name" value="SRK"/>
    <property type="match status" value="1"/>
</dbReference>
<dbReference type="SMART" id="SM00220">
    <property type="entry name" value="S_TKc"/>
    <property type="match status" value="1"/>
</dbReference>
<dbReference type="InterPro" id="IPR000719">
    <property type="entry name" value="Prot_kinase_dom"/>
</dbReference>
<evidence type="ECO:0000256" key="12">
    <source>
        <dbReference type="ARBA" id="ARBA00023157"/>
    </source>
</evidence>
<evidence type="ECO:0000256" key="11">
    <source>
        <dbReference type="ARBA" id="ARBA00023136"/>
    </source>
</evidence>
<dbReference type="PROSITE" id="PS50011">
    <property type="entry name" value="PROTEIN_KINASE_DOM"/>
    <property type="match status" value="1"/>
</dbReference>
<evidence type="ECO:0000259" key="20">
    <source>
        <dbReference type="PROSITE" id="PS50011"/>
    </source>
</evidence>
<evidence type="ECO:0000256" key="15">
    <source>
        <dbReference type="ARBA" id="ARBA00047899"/>
    </source>
</evidence>
<feature type="transmembrane region" description="Helical" evidence="18">
    <location>
        <begin position="444"/>
        <end position="466"/>
    </location>
</feature>
<evidence type="ECO:0000256" key="16">
    <source>
        <dbReference type="ARBA" id="ARBA00048679"/>
    </source>
</evidence>
<dbReference type="PROSITE" id="PS50948">
    <property type="entry name" value="PAN"/>
    <property type="match status" value="1"/>
</dbReference>
<evidence type="ECO:0000259" key="21">
    <source>
        <dbReference type="PROSITE" id="PS50927"/>
    </source>
</evidence>
<name>A0AA88R2A4_9ASTE</name>
<proteinExistence type="inferred from homology"/>
<dbReference type="FunFam" id="3.50.4.10:FF:000002">
    <property type="entry name" value="G-type lectin S-receptor-like serine/threonine-protein kinase"/>
    <property type="match status" value="1"/>
</dbReference>
<dbReference type="Pfam" id="PF07714">
    <property type="entry name" value="PK_Tyr_Ser-Thr"/>
    <property type="match status" value="1"/>
</dbReference>
<dbReference type="SUPFAM" id="SSF56112">
    <property type="entry name" value="Protein kinase-like (PK-like)"/>
    <property type="match status" value="1"/>
</dbReference>
<accession>A0AA88R2A4</accession>
<comment type="catalytic activity">
    <reaction evidence="16 17">
        <text>L-seryl-[protein] + ATP = O-phospho-L-seryl-[protein] + ADP + H(+)</text>
        <dbReference type="Rhea" id="RHEA:17989"/>
        <dbReference type="Rhea" id="RHEA-COMP:9863"/>
        <dbReference type="Rhea" id="RHEA-COMP:11604"/>
        <dbReference type="ChEBI" id="CHEBI:15378"/>
        <dbReference type="ChEBI" id="CHEBI:29999"/>
        <dbReference type="ChEBI" id="CHEBI:30616"/>
        <dbReference type="ChEBI" id="CHEBI:83421"/>
        <dbReference type="ChEBI" id="CHEBI:456216"/>
        <dbReference type="EC" id="2.7.11.1"/>
    </reaction>
</comment>
<dbReference type="Gene3D" id="1.10.510.10">
    <property type="entry name" value="Transferase(Phosphotransferase) domain 1"/>
    <property type="match status" value="1"/>
</dbReference>
<evidence type="ECO:0000256" key="9">
    <source>
        <dbReference type="ARBA" id="ARBA00022840"/>
    </source>
</evidence>
<evidence type="ECO:0000256" key="2">
    <source>
        <dbReference type="ARBA" id="ARBA00022527"/>
    </source>
</evidence>
<dbReference type="SUPFAM" id="SSF51110">
    <property type="entry name" value="alpha-D-mannose-specific plant lectins"/>
    <property type="match status" value="1"/>
</dbReference>
<evidence type="ECO:0000256" key="14">
    <source>
        <dbReference type="ARBA" id="ARBA00023180"/>
    </source>
</evidence>
<dbReference type="InterPro" id="IPR011009">
    <property type="entry name" value="Kinase-like_dom_sf"/>
</dbReference>
<protein>
    <recommendedName>
        <fullName evidence="17">Receptor-like serine/threonine-protein kinase</fullName>
        <ecNumber evidence="17">2.7.11.1</ecNumber>
    </recommendedName>
</protein>
<dbReference type="GO" id="GO:0005524">
    <property type="term" value="F:ATP binding"/>
    <property type="evidence" value="ECO:0007669"/>
    <property type="project" value="UniProtKB-KW"/>
</dbReference>
<dbReference type="Gene3D" id="3.50.4.10">
    <property type="entry name" value="Hepatocyte Growth Factor"/>
    <property type="match status" value="1"/>
</dbReference>
<dbReference type="InterPro" id="IPR001480">
    <property type="entry name" value="Bulb-type_lectin_dom"/>
</dbReference>
<evidence type="ECO:0000256" key="6">
    <source>
        <dbReference type="ARBA" id="ARBA00022729"/>
    </source>
</evidence>
<dbReference type="PANTHER" id="PTHR32444">
    <property type="entry name" value="BULB-TYPE LECTIN DOMAIN-CONTAINING PROTEIN"/>
    <property type="match status" value="1"/>
</dbReference>
<dbReference type="FunFam" id="3.30.200.20:FF:000910">
    <property type="entry name" value="Cysteine-rich receptor-like protein kinase 11"/>
    <property type="match status" value="1"/>
</dbReference>
<dbReference type="SMART" id="SM00108">
    <property type="entry name" value="B_lectin"/>
    <property type="match status" value="1"/>
</dbReference>
<dbReference type="Pfam" id="PF08276">
    <property type="entry name" value="PAN_2"/>
    <property type="match status" value="1"/>
</dbReference>
<sequence length="786" mass="87611">MKGVNALVFLVSWFSVLMMSNGADTINSTVPLADGKTIISSGGTFELGFFSPGTSTNRYLGIWYKKISSDLNVVWVANREAPINDTSGVLKVSEEGILTVLNGTNGVVWSSNSSSSVPNPVAQLLESGNLVVRNSNDDNPDNYMWQTFDYPSHTLLPGMKLGRNLVTGLDRYLTSWKTSDDPARGAYKYLLDPRGYPQIVLMNGDKEIYGTGPWTGLRFSGSQGLKPNSIYTYGLVYNQVEVYYGFQLINSSVYSRLVLNPDGVVQRLTWNYRTGEWNVYLSMPVDNCDIYGLCQGFGSCNIGNSPVCGCLDKFVPKYPRDWENADWSNGCVRETPLVTSDCQRGDGFLKYPGKKLPDTRNSSYNGSLTLDDCHKVCLENCSCMAYANSDSRNGGSGCLLWFGELFDVRDLTENGQDLYIRVAASEISSTTPQSGTSKKKRGKIVVALPILAGILLLGLGVALYFWKKKKPRQQEEPLKWEGEQNGMLDEGREIAIKRLSKSSSQGLDEFKNEVICIAKLQHRNLVKLLGCCIEGEEKMLVYEYMPNNSLDSFIFDKTRSRSLDWPKRFNIIKGTARGLLYLHQDSRLRIIHRDLKAANILLDIDMNPKISDFGMARSFGGNETEANTQRVVGTYGYMSPEYAIDGLFSVKSDVFSFGVLVLEIVSGKKNRGFFHEDHQHNLIGHAWILFKEGRASELIDTDLSNSCYLFEVLRSIHIGLLCVQQSPEDRPSMSSVVMMLGGESTLPQPKEPGFFTKRNMFSEEFSSSNQTLASANEISITMLQAR</sequence>
<dbReference type="InterPro" id="IPR001245">
    <property type="entry name" value="Ser-Thr/Tyr_kinase_cat_dom"/>
</dbReference>
<feature type="signal peptide" evidence="19">
    <location>
        <begin position="1"/>
        <end position="22"/>
    </location>
</feature>
<evidence type="ECO:0000256" key="7">
    <source>
        <dbReference type="ARBA" id="ARBA00022741"/>
    </source>
</evidence>
<evidence type="ECO:0000256" key="13">
    <source>
        <dbReference type="ARBA" id="ARBA00023170"/>
    </source>
</evidence>
<dbReference type="EMBL" id="JAVXUO010001949">
    <property type="protein sequence ID" value="KAK2977813.1"/>
    <property type="molecule type" value="Genomic_DNA"/>
</dbReference>
<keyword evidence="10 18" id="KW-1133">Transmembrane helix</keyword>
<evidence type="ECO:0000256" key="5">
    <source>
        <dbReference type="ARBA" id="ARBA00022692"/>
    </source>
</evidence>
<evidence type="ECO:0000256" key="10">
    <source>
        <dbReference type="ARBA" id="ARBA00022989"/>
    </source>
</evidence>
<keyword evidence="5 18" id="KW-0812">Transmembrane</keyword>
<feature type="domain" description="Bulb-type lectin" evidence="21">
    <location>
        <begin position="23"/>
        <end position="145"/>
    </location>
</feature>
<dbReference type="FunFam" id="1.10.510.10:FF:000060">
    <property type="entry name" value="G-type lectin S-receptor-like serine/threonine-protein kinase"/>
    <property type="match status" value="1"/>
</dbReference>
<dbReference type="Pfam" id="PF00954">
    <property type="entry name" value="S_locus_glycop"/>
    <property type="match status" value="1"/>
</dbReference>
<dbReference type="PROSITE" id="PS50927">
    <property type="entry name" value="BULB_LECTIN"/>
    <property type="match status" value="1"/>
</dbReference>
<dbReference type="CDD" id="cd00028">
    <property type="entry name" value="B_lectin"/>
    <property type="match status" value="1"/>
</dbReference>
<dbReference type="CDD" id="cd01098">
    <property type="entry name" value="PAN_AP_plant"/>
    <property type="match status" value="1"/>
</dbReference>
<dbReference type="FunFam" id="2.90.10.10:FF:000004">
    <property type="entry name" value="G-type lectin S-receptor-like serine/threonine-protein kinase"/>
    <property type="match status" value="1"/>
</dbReference>
<feature type="domain" description="Protein kinase" evidence="20">
    <location>
        <begin position="451"/>
        <end position="746"/>
    </location>
</feature>
<evidence type="ECO:0000313" key="24">
    <source>
        <dbReference type="Proteomes" id="UP001187471"/>
    </source>
</evidence>
<dbReference type="GO" id="GO:0004674">
    <property type="term" value="F:protein serine/threonine kinase activity"/>
    <property type="evidence" value="ECO:0007669"/>
    <property type="project" value="UniProtKB-KW"/>
</dbReference>
<evidence type="ECO:0000256" key="19">
    <source>
        <dbReference type="SAM" id="SignalP"/>
    </source>
</evidence>
<comment type="subcellular location">
    <subcellularLocation>
        <location evidence="1">Membrane</location>
        <topology evidence="1">Single-pass type I membrane protein</topology>
    </subcellularLocation>
</comment>
<dbReference type="InterPro" id="IPR021820">
    <property type="entry name" value="S-locus_recpt_kinase_C"/>
</dbReference>
<keyword evidence="3" id="KW-0597">Phosphoprotein</keyword>
<dbReference type="InterPro" id="IPR000858">
    <property type="entry name" value="S_locus_glycoprot_dom"/>
</dbReference>
<comment type="caution">
    <text evidence="23">The sequence shown here is derived from an EMBL/GenBank/DDBJ whole genome shotgun (WGS) entry which is preliminary data.</text>
</comment>
<keyword evidence="8 17" id="KW-0418">Kinase</keyword>
<keyword evidence="11 18" id="KW-0472">Membrane</keyword>
<keyword evidence="14" id="KW-0325">Glycoprotein</keyword>
<dbReference type="Pfam" id="PF01453">
    <property type="entry name" value="B_lectin"/>
    <property type="match status" value="1"/>
</dbReference>
<dbReference type="AlphaFoldDB" id="A0AA88R2A4"/>